<sequence>MIQKEIGWNTRAMAMRGPRDGIEPSTASCVLREFAKCPECGSGIDPDVTDGFYEDRDVIWTNNRGRNSAAHTCENCGTELRMFVEEKAFGRIGPSQLPKNAEDWEEVTFIPIEDSSNYLVVNTNQFWVTPERPQPDSSKEQTTA</sequence>
<name>A0ABD6C1T4_9EURY</name>
<protein>
    <submittedName>
        <fullName evidence="1">Uncharacterized protein</fullName>
    </submittedName>
</protein>
<organism evidence="1 2">
    <name type="scientific">Halorubrum laminariae</name>
    <dbReference type="NCBI Taxonomy" id="1433523"/>
    <lineage>
        <taxon>Archaea</taxon>
        <taxon>Methanobacteriati</taxon>
        <taxon>Methanobacteriota</taxon>
        <taxon>Stenosarchaea group</taxon>
        <taxon>Halobacteria</taxon>
        <taxon>Halobacteriales</taxon>
        <taxon>Haloferacaceae</taxon>
        <taxon>Halorubrum</taxon>
    </lineage>
</organism>
<evidence type="ECO:0000313" key="2">
    <source>
        <dbReference type="Proteomes" id="UP001597185"/>
    </source>
</evidence>
<reference evidence="1 2" key="1">
    <citation type="journal article" date="2019" name="Int. J. Syst. Evol. Microbiol.">
        <title>The Global Catalogue of Microorganisms (GCM) 10K type strain sequencing project: providing services to taxonomists for standard genome sequencing and annotation.</title>
        <authorList>
            <consortium name="The Broad Institute Genomics Platform"/>
            <consortium name="The Broad Institute Genome Sequencing Center for Infectious Disease"/>
            <person name="Wu L."/>
            <person name="Ma J."/>
        </authorList>
    </citation>
    <scope>NUCLEOTIDE SEQUENCE [LARGE SCALE GENOMIC DNA]</scope>
    <source>
        <strain evidence="1 2">CGMCC 1.12689</strain>
    </source>
</reference>
<comment type="caution">
    <text evidence="1">The sequence shown here is derived from an EMBL/GenBank/DDBJ whole genome shotgun (WGS) entry which is preliminary data.</text>
</comment>
<dbReference type="Proteomes" id="UP001597185">
    <property type="component" value="Unassembled WGS sequence"/>
</dbReference>
<accession>A0ABD6C1T4</accession>
<keyword evidence="2" id="KW-1185">Reference proteome</keyword>
<dbReference type="EMBL" id="JBHUDB010000002">
    <property type="protein sequence ID" value="MFD1570388.1"/>
    <property type="molecule type" value="Genomic_DNA"/>
</dbReference>
<proteinExistence type="predicted"/>
<gene>
    <name evidence="1" type="ORF">ACFR9T_07255</name>
</gene>
<dbReference type="RefSeq" id="WP_256397145.1">
    <property type="nucleotide sequence ID" value="NZ_JANHDL010000004.1"/>
</dbReference>
<evidence type="ECO:0000313" key="1">
    <source>
        <dbReference type="EMBL" id="MFD1570388.1"/>
    </source>
</evidence>
<dbReference type="AlphaFoldDB" id="A0ABD6C1T4"/>